<dbReference type="Pfam" id="PF13499">
    <property type="entry name" value="EF-hand_7"/>
    <property type="match status" value="1"/>
</dbReference>
<dbReference type="GO" id="GO:0005509">
    <property type="term" value="F:calcium ion binding"/>
    <property type="evidence" value="ECO:0007669"/>
    <property type="project" value="InterPro"/>
</dbReference>
<dbReference type="InterPro" id="IPR018247">
    <property type="entry name" value="EF_Hand_1_Ca_BS"/>
</dbReference>
<organism evidence="3">
    <name type="scientific">Chlamydomonas euryale</name>
    <dbReference type="NCBI Taxonomy" id="1486919"/>
    <lineage>
        <taxon>Eukaryota</taxon>
        <taxon>Viridiplantae</taxon>
        <taxon>Chlorophyta</taxon>
        <taxon>core chlorophytes</taxon>
        <taxon>Chlorophyceae</taxon>
        <taxon>CS clade</taxon>
        <taxon>Chlamydomonadales</taxon>
        <taxon>Chlamydomonadaceae</taxon>
        <taxon>Chlamydomonas</taxon>
    </lineage>
</organism>
<name>A0A7R9V3K9_9CHLO</name>
<reference evidence="3" key="1">
    <citation type="submission" date="2021-01" db="EMBL/GenBank/DDBJ databases">
        <authorList>
            <person name="Corre E."/>
            <person name="Pelletier E."/>
            <person name="Niang G."/>
            <person name="Scheremetjew M."/>
            <person name="Finn R."/>
            <person name="Kale V."/>
            <person name="Holt S."/>
            <person name="Cochrane G."/>
            <person name="Meng A."/>
            <person name="Brown T."/>
            <person name="Cohen L."/>
        </authorList>
    </citation>
    <scope>NUCLEOTIDE SEQUENCE</scope>
    <source>
        <strain evidence="3">CCMP219</strain>
    </source>
</reference>
<proteinExistence type="predicted"/>
<dbReference type="InterPro" id="IPR011992">
    <property type="entry name" value="EF-hand-dom_pair"/>
</dbReference>
<dbReference type="PANTHER" id="PTHR46971:SF1">
    <property type="entry name" value="CALCINEURIN B SUBUNIT (PROTEIN PHOSPHATASE 2B REGULATORY SUBUNIT)-LIKE PROTEIN"/>
    <property type="match status" value="1"/>
</dbReference>
<keyword evidence="1" id="KW-0106">Calcium</keyword>
<dbReference type="Gene3D" id="1.10.238.10">
    <property type="entry name" value="EF-hand"/>
    <property type="match status" value="1"/>
</dbReference>
<dbReference type="PANTHER" id="PTHR46971">
    <property type="entry name" value="CALCINEURIN B SUBUNIT (PROTEIN PHOSPHATASE 2B REGULATORY SUBUNIT)-LIKE PROTEIN"/>
    <property type="match status" value="1"/>
</dbReference>
<dbReference type="SUPFAM" id="SSF47473">
    <property type="entry name" value="EF-hand"/>
    <property type="match status" value="1"/>
</dbReference>
<evidence type="ECO:0000256" key="1">
    <source>
        <dbReference type="ARBA" id="ARBA00022837"/>
    </source>
</evidence>
<feature type="domain" description="EF-hand" evidence="2">
    <location>
        <begin position="92"/>
        <end position="127"/>
    </location>
</feature>
<evidence type="ECO:0000259" key="2">
    <source>
        <dbReference type="PROSITE" id="PS50222"/>
    </source>
</evidence>
<dbReference type="InterPro" id="IPR002048">
    <property type="entry name" value="EF_hand_dom"/>
</dbReference>
<dbReference type="SMART" id="SM00054">
    <property type="entry name" value="EFh"/>
    <property type="match status" value="2"/>
</dbReference>
<dbReference type="PROSITE" id="PS00018">
    <property type="entry name" value="EF_HAND_1"/>
    <property type="match status" value="1"/>
</dbReference>
<dbReference type="AlphaFoldDB" id="A0A7R9V3K9"/>
<dbReference type="CDD" id="cd00051">
    <property type="entry name" value="EFh"/>
    <property type="match status" value="1"/>
</dbReference>
<sequence length="179" mass="19852">MGQAASLGLTQYDVEEVIDHCGGAWSQEEVEALYRRFRTLDRGRKGYLSSDEFMAIPELSINPVAQRLVRIYANVNFKDFAKLLSAFSDRASRDTKLEYMFMVFDVDGDGMVSREDLQIMLKQLAGSSMSEDELKDVIDTVLHKACGPNPRDGIDLAAFKKALLTASLSSMAVQVPSDA</sequence>
<evidence type="ECO:0000313" key="3">
    <source>
        <dbReference type="EMBL" id="CAD8283910.1"/>
    </source>
</evidence>
<gene>
    <name evidence="3" type="ORF">CEUR00632_LOCUS3945</name>
</gene>
<accession>A0A7R9V3K9</accession>
<protein>
    <recommendedName>
        <fullName evidence="2">EF-hand domain-containing protein</fullName>
    </recommendedName>
</protein>
<feature type="domain" description="EF-hand" evidence="2">
    <location>
        <begin position="28"/>
        <end position="63"/>
    </location>
</feature>
<dbReference type="EMBL" id="HBEC01008601">
    <property type="protein sequence ID" value="CAD8283910.1"/>
    <property type="molecule type" value="Transcribed_RNA"/>
</dbReference>
<dbReference type="PROSITE" id="PS50222">
    <property type="entry name" value="EF_HAND_2"/>
    <property type="match status" value="2"/>
</dbReference>